<dbReference type="Proteomes" id="UP001497045">
    <property type="component" value="Unassembled WGS sequence"/>
</dbReference>
<reference evidence="3 4" key="1">
    <citation type="submission" date="2024-04" db="EMBL/GenBank/DDBJ databases">
        <title>Aurantiacibacter sp. DGU6 16S ribosomal RNA gene Genome sequencing and assembly.</title>
        <authorList>
            <person name="Park S."/>
        </authorList>
    </citation>
    <scope>NUCLEOTIDE SEQUENCE [LARGE SCALE GENOMIC DNA]</scope>
    <source>
        <strain evidence="3 4">DGU6</strain>
    </source>
</reference>
<dbReference type="Gene3D" id="3.30.70.1230">
    <property type="entry name" value="Nucleotide cyclase"/>
    <property type="match status" value="1"/>
</dbReference>
<dbReference type="Pfam" id="PF00211">
    <property type="entry name" value="Guanylate_cyc"/>
    <property type="match status" value="1"/>
</dbReference>
<keyword evidence="3" id="KW-0456">Lyase</keyword>
<dbReference type="InterPro" id="IPR050697">
    <property type="entry name" value="Adenylyl/Guanylyl_Cyclase_3/4"/>
</dbReference>
<dbReference type="PANTHER" id="PTHR43081:SF1">
    <property type="entry name" value="ADENYLATE CYCLASE, TERMINAL-DIFFERENTIATION SPECIFIC"/>
    <property type="match status" value="1"/>
</dbReference>
<gene>
    <name evidence="3" type="ORF">AAEO60_03270</name>
</gene>
<feature type="transmembrane region" description="Helical" evidence="1">
    <location>
        <begin position="391"/>
        <end position="411"/>
    </location>
</feature>
<protein>
    <submittedName>
        <fullName evidence="3">Adenylate/guanylate cyclase domain-containing protein</fullName>
        <ecNumber evidence="3">4.6.1.-</ecNumber>
    </submittedName>
</protein>
<dbReference type="CDD" id="cd07302">
    <property type="entry name" value="CHD"/>
    <property type="match status" value="1"/>
</dbReference>
<feature type="transmembrane region" description="Helical" evidence="1">
    <location>
        <begin position="417"/>
        <end position="440"/>
    </location>
</feature>
<feature type="domain" description="Guanylate cyclase" evidence="2">
    <location>
        <begin position="482"/>
        <end position="618"/>
    </location>
</feature>
<evidence type="ECO:0000313" key="3">
    <source>
        <dbReference type="EMBL" id="MEL1249684.1"/>
    </source>
</evidence>
<evidence type="ECO:0000313" key="4">
    <source>
        <dbReference type="Proteomes" id="UP001497045"/>
    </source>
</evidence>
<name>A0ABU9IC86_9SPHN</name>
<evidence type="ECO:0000256" key="1">
    <source>
        <dbReference type="SAM" id="Phobius"/>
    </source>
</evidence>
<keyword evidence="1" id="KW-1133">Transmembrane helix</keyword>
<dbReference type="SMART" id="SM01080">
    <property type="entry name" value="CHASE2"/>
    <property type="match status" value="1"/>
</dbReference>
<dbReference type="RefSeq" id="WP_341672215.1">
    <property type="nucleotide sequence ID" value="NZ_JBBYHV010000001.1"/>
</dbReference>
<accession>A0ABU9IC86</accession>
<proteinExistence type="predicted"/>
<keyword evidence="4" id="KW-1185">Reference proteome</keyword>
<dbReference type="InterPro" id="IPR007890">
    <property type="entry name" value="CHASE2"/>
</dbReference>
<comment type="caution">
    <text evidence="3">The sequence shown here is derived from an EMBL/GenBank/DDBJ whole genome shotgun (WGS) entry which is preliminary data.</text>
</comment>
<dbReference type="SMART" id="SM00044">
    <property type="entry name" value="CYCc"/>
    <property type="match status" value="1"/>
</dbReference>
<dbReference type="InterPro" id="IPR001054">
    <property type="entry name" value="A/G_cyclase"/>
</dbReference>
<dbReference type="PROSITE" id="PS50125">
    <property type="entry name" value="GUANYLATE_CYCLASE_2"/>
    <property type="match status" value="1"/>
</dbReference>
<feature type="transmembrane region" description="Helical" evidence="1">
    <location>
        <begin position="364"/>
        <end position="384"/>
    </location>
</feature>
<dbReference type="EC" id="4.6.1.-" evidence="3"/>
<organism evidence="3 4">
    <name type="scientific">Aurantiacibacter gilvus</name>
    <dbReference type="NCBI Taxonomy" id="3139141"/>
    <lineage>
        <taxon>Bacteria</taxon>
        <taxon>Pseudomonadati</taxon>
        <taxon>Pseudomonadota</taxon>
        <taxon>Alphaproteobacteria</taxon>
        <taxon>Sphingomonadales</taxon>
        <taxon>Erythrobacteraceae</taxon>
        <taxon>Aurantiacibacter</taxon>
    </lineage>
</organism>
<dbReference type="PANTHER" id="PTHR43081">
    <property type="entry name" value="ADENYLATE CYCLASE, TERMINAL-DIFFERENTIATION SPECIFIC-RELATED"/>
    <property type="match status" value="1"/>
</dbReference>
<dbReference type="GO" id="GO:0016829">
    <property type="term" value="F:lyase activity"/>
    <property type="evidence" value="ECO:0007669"/>
    <property type="project" value="UniProtKB-KW"/>
</dbReference>
<keyword evidence="1" id="KW-0812">Transmembrane</keyword>
<dbReference type="Pfam" id="PF05226">
    <property type="entry name" value="CHASE2"/>
    <property type="match status" value="1"/>
</dbReference>
<dbReference type="EMBL" id="JBBYHV010000001">
    <property type="protein sequence ID" value="MEL1249684.1"/>
    <property type="molecule type" value="Genomic_DNA"/>
</dbReference>
<sequence>MAKLFAALQRLGPTLAGVLVLLLVLFLQFLDTQALQRLRLQVFDTYQVMSPREDSGQELVAVVDIDEASIATLGQWPWPRTDLATLTRRLGEAGATVVAYDIVFSEPDRTSPEAIIARYQQLGRGEGLDASLADLPSHDDIFAKSFDGVPVVVGAFLDPHPIGRDFEPKAPFAISGSLPSREVLSFPGALLPIPEIEDAASGVGTVTIGSDIDQITRRASLVAIHQDELVPLLALEAVRVARDAGSPILVASDGTGQLDGPGAAVAIRLADTEIPVNGAGEMWVHFHAEGSHDNISAAEIITGAKSDAELREEVEGKIVFVGGSAQGLQDLISTPFDDRIEGVSIHAAVAEQILEGDFLERPDWALALEITLTLGLGLGLALLLPRIGSVFGAMLSLAAMALAIAVSWLAFKQASYLLDPISTLLAILVVYLVQTAFVFFREEQQRQYIRSAFDRYLSPEMVRQIAASPDKLELGGEERDMSVLMCDVRGFSRISEQYSPKEVIDFLIEFLTPMSDILMAHKATLDKYIGDAILAFWNAPLDDPDHAANAARAALEMIAVTDELNRTMPEKDGVVWPGEVKIGIGINAGMCCVGNMGSKKRLAYTLIGDTVNVASRLEGLTKQYGVPIMIGGSMAERLPGFAMLELDRVRVVGRDAPATVVALLGDEQMAAQPAFVELAKAHAEMLEAYRRQDWAIAARSLASAREHYRVFGIGGLHDLMAGRIAELRVNPPPADWDGVFQAMQK</sequence>
<dbReference type="InterPro" id="IPR029787">
    <property type="entry name" value="Nucleotide_cyclase"/>
</dbReference>
<dbReference type="SUPFAM" id="SSF55073">
    <property type="entry name" value="Nucleotide cyclase"/>
    <property type="match status" value="1"/>
</dbReference>
<keyword evidence="1" id="KW-0472">Membrane</keyword>
<evidence type="ECO:0000259" key="2">
    <source>
        <dbReference type="PROSITE" id="PS50125"/>
    </source>
</evidence>